<dbReference type="EMBL" id="JAHHIF010000013">
    <property type="protein sequence ID" value="MBW4545163.1"/>
    <property type="molecule type" value="Genomic_DNA"/>
</dbReference>
<proteinExistence type="predicted"/>
<sequence>MVVTQVVTGLPPAVDGIGDYSLNLARELRKEFGIETQFIVGNPNWIGAKDIEGFPVNKVTVHSTASLLSLLPNEAQTRTIVLLHYVGYGYAKRGCPFWLVEGLECWKRNSASTHLVTMFHEVYASGPLWTSAFWLSSVQRHLAVRLVQISDRYLTSKQGYGRILQELAQSKQTQLLTLPVFSTIGEPKQVPPLAQRYRRLVVFGGCSNRIRVYQKSGLELSETCQRLKIEEIWDIGPPTGLGLSTIDGIPVVEMGSQSASNVSDILSNSLAAFFNYHLNYLAKSTIFAAYCAHGILPVSPRSHKLSIDGIIAGRHYWSPVDNTQRFHNLEELQAIANNAYAWYQTHNLSVQAKAFAALLADTSK</sequence>
<comment type="caution">
    <text evidence="1">The sequence shown here is derived from an EMBL/GenBank/DDBJ whole genome shotgun (WGS) entry which is preliminary data.</text>
</comment>
<reference evidence="1" key="2">
    <citation type="journal article" date="2022" name="Microbiol. Resour. Announc.">
        <title>Metagenome Sequencing to Explore Phylogenomics of Terrestrial Cyanobacteria.</title>
        <authorList>
            <person name="Ward R.D."/>
            <person name="Stajich J.E."/>
            <person name="Johansen J.R."/>
            <person name="Huntemann M."/>
            <person name="Clum A."/>
            <person name="Foster B."/>
            <person name="Foster B."/>
            <person name="Roux S."/>
            <person name="Palaniappan K."/>
            <person name="Varghese N."/>
            <person name="Mukherjee S."/>
            <person name="Reddy T.B.K."/>
            <person name="Daum C."/>
            <person name="Copeland A."/>
            <person name="Chen I.A."/>
            <person name="Ivanova N.N."/>
            <person name="Kyrpides N.C."/>
            <person name="Shapiro N."/>
            <person name="Eloe-Fadrosh E.A."/>
            <person name="Pietrasiak N."/>
        </authorList>
    </citation>
    <scope>NUCLEOTIDE SEQUENCE</scope>
    <source>
        <strain evidence="1">CPER-KK1</strain>
    </source>
</reference>
<organism evidence="1 2">
    <name type="scientific">Symplocastrum torsivum CPER-KK1</name>
    <dbReference type="NCBI Taxonomy" id="450513"/>
    <lineage>
        <taxon>Bacteria</taxon>
        <taxon>Bacillati</taxon>
        <taxon>Cyanobacteriota</taxon>
        <taxon>Cyanophyceae</taxon>
        <taxon>Oscillatoriophycideae</taxon>
        <taxon>Oscillatoriales</taxon>
        <taxon>Microcoleaceae</taxon>
        <taxon>Symplocastrum</taxon>
    </lineage>
</organism>
<evidence type="ECO:0000313" key="1">
    <source>
        <dbReference type="EMBL" id="MBW4545163.1"/>
    </source>
</evidence>
<accession>A0A951PK26</accession>
<evidence type="ECO:0000313" key="2">
    <source>
        <dbReference type="Proteomes" id="UP000753908"/>
    </source>
</evidence>
<protein>
    <submittedName>
        <fullName evidence="1">Glycosyltransferase family 1 protein</fullName>
    </submittedName>
</protein>
<dbReference type="Proteomes" id="UP000753908">
    <property type="component" value="Unassembled WGS sequence"/>
</dbReference>
<reference evidence="1" key="1">
    <citation type="submission" date="2021-05" db="EMBL/GenBank/DDBJ databases">
        <authorList>
            <person name="Pietrasiak N."/>
            <person name="Ward R."/>
            <person name="Stajich J.E."/>
            <person name="Kurbessoian T."/>
        </authorList>
    </citation>
    <scope>NUCLEOTIDE SEQUENCE</scope>
    <source>
        <strain evidence="1">CPER-KK1</strain>
    </source>
</reference>
<gene>
    <name evidence="1" type="ORF">KME25_12060</name>
</gene>
<dbReference type="AlphaFoldDB" id="A0A951PK26"/>
<name>A0A951PK26_9CYAN</name>